<feature type="transmembrane region" description="Helical" evidence="1">
    <location>
        <begin position="7"/>
        <end position="40"/>
    </location>
</feature>
<feature type="transmembrane region" description="Helical" evidence="1">
    <location>
        <begin position="75"/>
        <end position="96"/>
    </location>
</feature>
<dbReference type="Proteomes" id="UP001107558">
    <property type="component" value="Chromosome 2"/>
</dbReference>
<gene>
    <name evidence="2" type="ORF">PVAND_007550</name>
</gene>
<accession>A0A9J6C708</accession>
<keyword evidence="1" id="KW-0812">Transmembrane</keyword>
<keyword evidence="3" id="KW-1185">Reference proteome</keyword>
<dbReference type="AlphaFoldDB" id="A0A9J6C708"/>
<keyword evidence="1" id="KW-1133">Transmembrane helix</keyword>
<evidence type="ECO:0000256" key="1">
    <source>
        <dbReference type="SAM" id="Phobius"/>
    </source>
</evidence>
<protein>
    <submittedName>
        <fullName evidence="2">Uncharacterized protein</fullName>
    </submittedName>
</protein>
<keyword evidence="1" id="KW-0472">Membrane</keyword>
<dbReference type="EMBL" id="JADBJN010000002">
    <property type="protein sequence ID" value="KAG5677826.1"/>
    <property type="molecule type" value="Genomic_DNA"/>
</dbReference>
<comment type="caution">
    <text evidence="2">The sequence shown here is derived from an EMBL/GenBank/DDBJ whole genome shotgun (WGS) entry which is preliminary data.</text>
</comment>
<sequence length="181" mass="21223">MFRLDKCCLVFELEIAICFFGFTGIVISATLFLAFVAVLFKTYMEWDPIEQMLDKDRIEREKHSFDPSLMQQHHLIIFLLFYILFFLYAIFASALLIRSAYTKNPRHVKPGIFLHGMLSFITLIIVFIHFNPASIVCAVFSFYVLIIIFSTYLKFKENNAIENVRFHCNPNFIPIDLQEKA</sequence>
<name>A0A9J6C708_POLVA</name>
<feature type="transmembrane region" description="Helical" evidence="1">
    <location>
        <begin position="133"/>
        <end position="153"/>
    </location>
</feature>
<feature type="transmembrane region" description="Helical" evidence="1">
    <location>
        <begin position="108"/>
        <end position="127"/>
    </location>
</feature>
<organism evidence="2 3">
    <name type="scientific">Polypedilum vanderplanki</name>
    <name type="common">Sleeping chironomid midge</name>
    <dbReference type="NCBI Taxonomy" id="319348"/>
    <lineage>
        <taxon>Eukaryota</taxon>
        <taxon>Metazoa</taxon>
        <taxon>Ecdysozoa</taxon>
        <taxon>Arthropoda</taxon>
        <taxon>Hexapoda</taxon>
        <taxon>Insecta</taxon>
        <taxon>Pterygota</taxon>
        <taxon>Neoptera</taxon>
        <taxon>Endopterygota</taxon>
        <taxon>Diptera</taxon>
        <taxon>Nematocera</taxon>
        <taxon>Chironomoidea</taxon>
        <taxon>Chironomidae</taxon>
        <taxon>Chironominae</taxon>
        <taxon>Polypedilum</taxon>
        <taxon>Polypedilum</taxon>
    </lineage>
</organism>
<evidence type="ECO:0000313" key="2">
    <source>
        <dbReference type="EMBL" id="KAG5677826.1"/>
    </source>
</evidence>
<reference evidence="2" key="1">
    <citation type="submission" date="2021-03" db="EMBL/GenBank/DDBJ databases">
        <title>Chromosome level genome of the anhydrobiotic midge Polypedilum vanderplanki.</title>
        <authorList>
            <person name="Yoshida Y."/>
            <person name="Kikawada T."/>
            <person name="Gusev O."/>
        </authorList>
    </citation>
    <scope>NUCLEOTIDE SEQUENCE</scope>
    <source>
        <strain evidence="2">NIAS01</strain>
        <tissue evidence="2">Whole body or cell culture</tissue>
    </source>
</reference>
<evidence type="ECO:0000313" key="3">
    <source>
        <dbReference type="Proteomes" id="UP001107558"/>
    </source>
</evidence>
<proteinExistence type="predicted"/>